<accession>A0A3M0MB60</accession>
<feature type="transmembrane region" description="Helical" evidence="7">
    <location>
        <begin position="79"/>
        <end position="102"/>
    </location>
</feature>
<feature type="transmembrane region" description="Helical" evidence="7">
    <location>
        <begin position="50"/>
        <end position="72"/>
    </location>
</feature>
<proteinExistence type="inferred from homology"/>
<dbReference type="RefSeq" id="WP_122112761.1">
    <property type="nucleotide sequence ID" value="NZ_QOKZ01000004.1"/>
</dbReference>
<keyword evidence="3" id="KW-1003">Cell membrane</keyword>
<dbReference type="InterPro" id="IPR051907">
    <property type="entry name" value="DoxX-like_oxidoreductase"/>
</dbReference>
<evidence type="ECO:0000256" key="5">
    <source>
        <dbReference type="ARBA" id="ARBA00022989"/>
    </source>
</evidence>
<comment type="similarity">
    <text evidence="2">Belongs to the DoxX family.</text>
</comment>
<organism evidence="8 9">
    <name type="scientific">Paracoccus alkanivorans</name>
    <dbReference type="NCBI Taxonomy" id="2116655"/>
    <lineage>
        <taxon>Bacteria</taxon>
        <taxon>Pseudomonadati</taxon>
        <taxon>Pseudomonadota</taxon>
        <taxon>Alphaproteobacteria</taxon>
        <taxon>Rhodobacterales</taxon>
        <taxon>Paracoccaceae</taxon>
        <taxon>Paracoccus</taxon>
    </lineage>
</organism>
<feature type="transmembrane region" description="Helical" evidence="7">
    <location>
        <begin position="114"/>
        <end position="134"/>
    </location>
</feature>
<sequence length="136" mass="13979">MLTALNEKLNAPGLAALILRVTLGVLFLAHAGLKIFVFTPAGTAQFFGSIGLPGALAYLVIAAEVIGGIALIVGWQVRLAALALVPVMLGTIIFSHGANGFFFSNEGGGWEYPAFWTIALIVQALIGGGSAALGRN</sequence>
<dbReference type="PANTHER" id="PTHR33452:SF1">
    <property type="entry name" value="INNER MEMBRANE PROTEIN YPHA-RELATED"/>
    <property type="match status" value="1"/>
</dbReference>
<keyword evidence="5 7" id="KW-1133">Transmembrane helix</keyword>
<keyword evidence="6 7" id="KW-0472">Membrane</keyword>
<dbReference type="EMBL" id="QOKZ01000004">
    <property type="protein sequence ID" value="RMC34982.1"/>
    <property type="molecule type" value="Genomic_DNA"/>
</dbReference>
<evidence type="ECO:0000256" key="2">
    <source>
        <dbReference type="ARBA" id="ARBA00006679"/>
    </source>
</evidence>
<comment type="subcellular location">
    <subcellularLocation>
        <location evidence="1">Cell membrane</location>
        <topology evidence="1">Multi-pass membrane protein</topology>
    </subcellularLocation>
</comment>
<evidence type="ECO:0000313" key="8">
    <source>
        <dbReference type="EMBL" id="RMC34982.1"/>
    </source>
</evidence>
<evidence type="ECO:0000256" key="6">
    <source>
        <dbReference type="ARBA" id="ARBA00023136"/>
    </source>
</evidence>
<evidence type="ECO:0000313" key="9">
    <source>
        <dbReference type="Proteomes" id="UP000273516"/>
    </source>
</evidence>
<dbReference type="Proteomes" id="UP000273516">
    <property type="component" value="Unassembled WGS sequence"/>
</dbReference>
<dbReference type="PANTHER" id="PTHR33452">
    <property type="entry name" value="OXIDOREDUCTASE CATD-RELATED"/>
    <property type="match status" value="1"/>
</dbReference>
<dbReference type="InterPro" id="IPR032808">
    <property type="entry name" value="DoxX"/>
</dbReference>
<name>A0A3M0MB60_9RHOB</name>
<keyword evidence="9" id="KW-1185">Reference proteome</keyword>
<dbReference type="GO" id="GO:0005886">
    <property type="term" value="C:plasma membrane"/>
    <property type="evidence" value="ECO:0007669"/>
    <property type="project" value="UniProtKB-SubCell"/>
</dbReference>
<comment type="caution">
    <text evidence="8">The sequence shown here is derived from an EMBL/GenBank/DDBJ whole genome shotgun (WGS) entry which is preliminary data.</text>
</comment>
<dbReference type="OrthoDB" id="5382961at2"/>
<feature type="transmembrane region" description="Helical" evidence="7">
    <location>
        <begin position="12"/>
        <end position="38"/>
    </location>
</feature>
<dbReference type="AlphaFoldDB" id="A0A3M0MB60"/>
<keyword evidence="4 7" id="KW-0812">Transmembrane</keyword>
<protein>
    <submittedName>
        <fullName evidence="8">DoxX family protein</fullName>
    </submittedName>
</protein>
<evidence type="ECO:0000256" key="4">
    <source>
        <dbReference type="ARBA" id="ARBA00022692"/>
    </source>
</evidence>
<dbReference type="Pfam" id="PF07681">
    <property type="entry name" value="DoxX"/>
    <property type="match status" value="1"/>
</dbReference>
<evidence type="ECO:0000256" key="3">
    <source>
        <dbReference type="ARBA" id="ARBA00022475"/>
    </source>
</evidence>
<gene>
    <name evidence="8" type="ORF">C9E81_12935</name>
</gene>
<reference evidence="8 9" key="1">
    <citation type="submission" date="2018-07" db="EMBL/GenBank/DDBJ databases">
        <authorList>
            <person name="Zhang Y."/>
            <person name="Wang L."/>
            <person name="Ma S."/>
        </authorList>
    </citation>
    <scope>NUCLEOTIDE SEQUENCE [LARGE SCALE GENOMIC DNA]</scope>
    <source>
        <strain evidence="8 9">4-2</strain>
    </source>
</reference>
<evidence type="ECO:0000256" key="1">
    <source>
        <dbReference type="ARBA" id="ARBA00004651"/>
    </source>
</evidence>
<evidence type="ECO:0000256" key="7">
    <source>
        <dbReference type="SAM" id="Phobius"/>
    </source>
</evidence>